<keyword evidence="3" id="KW-1185">Reference proteome</keyword>
<protein>
    <recommendedName>
        <fullName evidence="4">Ionotropic glutamate receptor L-glutamate and glycine-binding domain-containing protein</fullName>
    </recommendedName>
</protein>
<dbReference type="EMBL" id="BMAV01009488">
    <property type="protein sequence ID" value="GFY53780.1"/>
    <property type="molecule type" value="Genomic_DNA"/>
</dbReference>
<evidence type="ECO:0008006" key="4">
    <source>
        <dbReference type="Google" id="ProtNLM"/>
    </source>
</evidence>
<gene>
    <name evidence="2" type="ORF">TNIN_210581</name>
    <name evidence="1" type="ORF">TNIN_372181</name>
</gene>
<dbReference type="Gene3D" id="3.40.190.10">
    <property type="entry name" value="Periplasmic binding protein-like II"/>
    <property type="match status" value="1"/>
</dbReference>
<proteinExistence type="predicted"/>
<sequence length="106" mass="11757">MQSLYFPTKLKVAGLIIRSIFDPRKVNNKIVIEGANAKLLDCLAEKLNFEFEILTTLIGGSRHSNGTWSGVIGLVQKGEADIRLEILVFFLKNVSKPLISATRMVP</sequence>
<evidence type="ECO:0000313" key="2">
    <source>
        <dbReference type="EMBL" id="GFY61487.1"/>
    </source>
</evidence>
<dbReference type="Proteomes" id="UP000886998">
    <property type="component" value="Unassembled WGS sequence"/>
</dbReference>
<dbReference type="AlphaFoldDB" id="A0A8X6XHM2"/>
<dbReference type="OrthoDB" id="6435855at2759"/>
<dbReference type="EMBL" id="BMAV01013663">
    <property type="protein sequence ID" value="GFY61487.1"/>
    <property type="molecule type" value="Genomic_DNA"/>
</dbReference>
<evidence type="ECO:0000313" key="1">
    <source>
        <dbReference type="EMBL" id="GFY53780.1"/>
    </source>
</evidence>
<accession>A0A8X6XHM2</accession>
<dbReference type="SUPFAM" id="SSF53850">
    <property type="entry name" value="Periplasmic binding protein-like II"/>
    <property type="match status" value="1"/>
</dbReference>
<reference evidence="1" key="1">
    <citation type="submission" date="2020-08" db="EMBL/GenBank/DDBJ databases">
        <title>Multicomponent nature underlies the extraordinary mechanical properties of spider dragline silk.</title>
        <authorList>
            <person name="Kono N."/>
            <person name="Nakamura H."/>
            <person name="Mori M."/>
            <person name="Yoshida Y."/>
            <person name="Ohtoshi R."/>
            <person name="Malay A.D."/>
            <person name="Moran D.A.P."/>
            <person name="Tomita M."/>
            <person name="Numata K."/>
            <person name="Arakawa K."/>
        </authorList>
    </citation>
    <scope>NUCLEOTIDE SEQUENCE</scope>
</reference>
<comment type="caution">
    <text evidence="1">The sequence shown here is derived from an EMBL/GenBank/DDBJ whole genome shotgun (WGS) entry which is preliminary data.</text>
</comment>
<name>A0A8X6XHM2_9ARAC</name>
<organism evidence="1 3">
    <name type="scientific">Trichonephila inaurata madagascariensis</name>
    <dbReference type="NCBI Taxonomy" id="2747483"/>
    <lineage>
        <taxon>Eukaryota</taxon>
        <taxon>Metazoa</taxon>
        <taxon>Ecdysozoa</taxon>
        <taxon>Arthropoda</taxon>
        <taxon>Chelicerata</taxon>
        <taxon>Arachnida</taxon>
        <taxon>Araneae</taxon>
        <taxon>Araneomorphae</taxon>
        <taxon>Entelegynae</taxon>
        <taxon>Araneoidea</taxon>
        <taxon>Nephilidae</taxon>
        <taxon>Trichonephila</taxon>
        <taxon>Trichonephila inaurata</taxon>
    </lineage>
</organism>
<evidence type="ECO:0000313" key="3">
    <source>
        <dbReference type="Proteomes" id="UP000886998"/>
    </source>
</evidence>